<evidence type="ECO:0000313" key="1">
    <source>
        <dbReference type="EMBL" id="EAN87073.1"/>
    </source>
</evidence>
<keyword evidence="1" id="KW-0547">Nucleotide-binding</keyword>
<dbReference type="SMR" id="Q4D3G4"/>
<sequence length="162" mass="18171">MNCYCEIPVKCTAGKDGNLSYVCAISKCRFFALCPLHADGWRRVVAPPAVAGEFIVVRFEAVLHPEKKTPHVAATVSPPEVEAVVAVLEDAQFQPMWYVAKKAYLYPMESYSHLLVALRKLLVRVHIEEIPSFFFRCLEAVQEIQLQHERNIDGNASQPADA</sequence>
<protein>
    <submittedName>
        <fullName evidence="1">DNA helicase, putative</fullName>
    </submittedName>
</protein>
<keyword evidence="1" id="KW-0378">Hydrolase</keyword>
<dbReference type="RefSeq" id="XP_808924.1">
    <property type="nucleotide sequence ID" value="XM_803831.1"/>
</dbReference>
<keyword evidence="1" id="KW-0067">ATP-binding</keyword>
<gene>
    <name evidence="1" type="ORF">Tc00.1047053503981.90</name>
</gene>
<proteinExistence type="predicted"/>
<evidence type="ECO:0000313" key="2">
    <source>
        <dbReference type="Proteomes" id="UP000002296"/>
    </source>
</evidence>
<feature type="non-terminal residue" evidence="1">
    <location>
        <position position="162"/>
    </location>
</feature>
<dbReference type="EMBL" id="AAHK01001094">
    <property type="protein sequence ID" value="EAN87073.1"/>
    <property type="molecule type" value="Genomic_DNA"/>
</dbReference>
<dbReference type="GO" id="GO:0004386">
    <property type="term" value="F:helicase activity"/>
    <property type="evidence" value="ECO:0007669"/>
    <property type="project" value="UniProtKB-KW"/>
</dbReference>
<dbReference type="InParanoid" id="Q4D3G4"/>
<dbReference type="KEGG" id="tcr:503981.90"/>
<keyword evidence="1" id="KW-0347">Helicase</keyword>
<dbReference type="GeneID" id="3539457"/>
<accession>Q4D3G4</accession>
<organism evidence="1 2">
    <name type="scientific">Trypanosoma cruzi (strain CL Brener)</name>
    <dbReference type="NCBI Taxonomy" id="353153"/>
    <lineage>
        <taxon>Eukaryota</taxon>
        <taxon>Discoba</taxon>
        <taxon>Euglenozoa</taxon>
        <taxon>Kinetoplastea</taxon>
        <taxon>Metakinetoplastina</taxon>
        <taxon>Trypanosomatida</taxon>
        <taxon>Trypanosomatidae</taxon>
        <taxon>Trypanosoma</taxon>
        <taxon>Schizotrypanum</taxon>
    </lineage>
</organism>
<dbReference type="eggNOG" id="KOG1000">
    <property type="taxonomic scope" value="Eukaryota"/>
</dbReference>
<dbReference type="AlphaFoldDB" id="Q4D3G4"/>
<dbReference type="PaxDb" id="353153-Q4D3G4"/>
<reference evidence="1 2" key="1">
    <citation type="journal article" date="2005" name="Science">
        <title>The genome sequence of Trypanosoma cruzi, etiologic agent of Chagas disease.</title>
        <authorList>
            <person name="El-Sayed N.M."/>
            <person name="Myler P.J."/>
            <person name="Bartholomeu D.C."/>
            <person name="Nilsson D."/>
            <person name="Aggarwal G."/>
            <person name="Tran A.N."/>
            <person name="Ghedin E."/>
            <person name="Worthey E.A."/>
            <person name="Delcher A.L."/>
            <person name="Blandin G."/>
            <person name="Westenberger S.J."/>
            <person name="Caler E."/>
            <person name="Cerqueira G.C."/>
            <person name="Branche C."/>
            <person name="Haas B."/>
            <person name="Anupama A."/>
            <person name="Arner E."/>
            <person name="Aslund L."/>
            <person name="Attipoe P."/>
            <person name="Bontempi E."/>
            <person name="Bringaud F."/>
            <person name="Burton P."/>
            <person name="Cadag E."/>
            <person name="Campbell D.A."/>
            <person name="Carrington M."/>
            <person name="Crabtree J."/>
            <person name="Darban H."/>
            <person name="da Silveira J.F."/>
            <person name="de Jong P."/>
            <person name="Edwards K."/>
            <person name="Englund P.T."/>
            <person name="Fazelina G."/>
            <person name="Feldblyum T."/>
            <person name="Ferella M."/>
            <person name="Frasch A.C."/>
            <person name="Gull K."/>
            <person name="Horn D."/>
            <person name="Hou L."/>
            <person name="Huang Y."/>
            <person name="Kindlund E."/>
            <person name="Klingbeil M."/>
            <person name="Kluge S."/>
            <person name="Koo H."/>
            <person name="Lacerda D."/>
            <person name="Levin M.J."/>
            <person name="Lorenzi H."/>
            <person name="Louie T."/>
            <person name="Machado C.R."/>
            <person name="McCulloch R."/>
            <person name="McKenna A."/>
            <person name="Mizuno Y."/>
            <person name="Mottram J.C."/>
            <person name="Nelson S."/>
            <person name="Ochaya S."/>
            <person name="Osoegawa K."/>
            <person name="Pai G."/>
            <person name="Parsons M."/>
            <person name="Pentony M."/>
            <person name="Pettersson U."/>
            <person name="Pop M."/>
            <person name="Ramirez J.L."/>
            <person name="Rinta J."/>
            <person name="Robertson L."/>
            <person name="Salzberg S.L."/>
            <person name="Sanchez D.O."/>
            <person name="Seyler A."/>
            <person name="Sharma R."/>
            <person name="Shetty J."/>
            <person name="Simpson A.J."/>
            <person name="Sisk E."/>
            <person name="Tammi M.T."/>
            <person name="Tarleton R."/>
            <person name="Teixeira S."/>
            <person name="Van Aken S."/>
            <person name="Vogt C."/>
            <person name="Ward P.N."/>
            <person name="Wickstead B."/>
            <person name="Wortman J."/>
            <person name="White O."/>
            <person name="Fraser C.M."/>
            <person name="Stuart K.D."/>
            <person name="Andersson B."/>
        </authorList>
    </citation>
    <scope>NUCLEOTIDE SEQUENCE [LARGE SCALE GENOMIC DNA]</scope>
    <source>
        <strain evidence="1 2">CL Brener</strain>
    </source>
</reference>
<comment type="caution">
    <text evidence="1">The sequence shown here is derived from an EMBL/GenBank/DDBJ whole genome shotgun (WGS) entry which is preliminary data.</text>
</comment>
<dbReference type="STRING" id="353153.Q4D3G4"/>
<dbReference type="Proteomes" id="UP000002296">
    <property type="component" value="Unassembled WGS sequence"/>
</dbReference>
<name>Q4D3G4_TRYCC</name>
<keyword evidence="2" id="KW-1185">Reference proteome</keyword>